<dbReference type="OrthoDB" id="5913344at2759"/>
<feature type="signal peptide" evidence="2">
    <location>
        <begin position="1"/>
        <end position="16"/>
    </location>
</feature>
<reference evidence="3" key="1">
    <citation type="submission" date="2020-10" db="EMBL/GenBank/DDBJ databases">
        <authorList>
            <person name="Kikuchi T."/>
        </authorList>
    </citation>
    <scope>NUCLEOTIDE SEQUENCE</scope>
    <source>
        <strain evidence="3">NKZ352</strain>
    </source>
</reference>
<proteinExistence type="predicted"/>
<keyword evidence="2" id="KW-0732">Signal</keyword>
<evidence type="ECO:0000313" key="3">
    <source>
        <dbReference type="EMBL" id="CAD6195968.1"/>
    </source>
</evidence>
<evidence type="ECO:0000256" key="1">
    <source>
        <dbReference type="SAM" id="MobiDB-lite"/>
    </source>
</evidence>
<evidence type="ECO:0000256" key="2">
    <source>
        <dbReference type="SAM" id="SignalP"/>
    </source>
</evidence>
<gene>
    <name evidence="3" type="ORF">CAUJ_LOCUS11886</name>
</gene>
<dbReference type="AlphaFoldDB" id="A0A8S1HLR8"/>
<protein>
    <submittedName>
        <fullName evidence="3">Uncharacterized protein</fullName>
    </submittedName>
</protein>
<dbReference type="PANTHER" id="PTHR37443">
    <property type="entry name" value="PROTEIN CBG09852-RELATED"/>
    <property type="match status" value="1"/>
</dbReference>
<dbReference type="Proteomes" id="UP000835052">
    <property type="component" value="Unassembled WGS sequence"/>
</dbReference>
<keyword evidence="4" id="KW-1185">Reference proteome</keyword>
<comment type="caution">
    <text evidence="3">The sequence shown here is derived from an EMBL/GenBank/DDBJ whole genome shotgun (WGS) entry which is preliminary data.</text>
</comment>
<feature type="compositionally biased region" description="Polar residues" evidence="1">
    <location>
        <begin position="318"/>
        <end position="329"/>
    </location>
</feature>
<feature type="chain" id="PRO_5035894198" evidence="2">
    <location>
        <begin position="17"/>
        <end position="329"/>
    </location>
</feature>
<accession>A0A8S1HLR8</accession>
<feature type="region of interest" description="Disordered" evidence="1">
    <location>
        <begin position="288"/>
        <end position="329"/>
    </location>
</feature>
<evidence type="ECO:0000313" key="4">
    <source>
        <dbReference type="Proteomes" id="UP000835052"/>
    </source>
</evidence>
<dbReference type="PANTHER" id="PTHR37443:SF2">
    <property type="entry name" value="PROTEIN CBG15264"/>
    <property type="match status" value="1"/>
</dbReference>
<name>A0A8S1HLR8_9PELO</name>
<dbReference type="InterPro" id="IPR040271">
    <property type="entry name" value="T19C3.2-like"/>
</dbReference>
<dbReference type="EMBL" id="CAJGYM010000063">
    <property type="protein sequence ID" value="CAD6195968.1"/>
    <property type="molecule type" value="Genomic_DNA"/>
</dbReference>
<organism evidence="3 4">
    <name type="scientific">Caenorhabditis auriculariae</name>
    <dbReference type="NCBI Taxonomy" id="2777116"/>
    <lineage>
        <taxon>Eukaryota</taxon>
        <taxon>Metazoa</taxon>
        <taxon>Ecdysozoa</taxon>
        <taxon>Nematoda</taxon>
        <taxon>Chromadorea</taxon>
        <taxon>Rhabditida</taxon>
        <taxon>Rhabditina</taxon>
        <taxon>Rhabditomorpha</taxon>
        <taxon>Rhabditoidea</taxon>
        <taxon>Rhabditidae</taxon>
        <taxon>Peloderinae</taxon>
        <taxon>Caenorhabditis</taxon>
    </lineage>
</organism>
<sequence length="329" mass="37105">MRTLILLFSVIVLAESQISAMFGNPIQAANCASWTEWGPCVWLKGKNTRWERNYFEQLLPGRKGCRNHVFFRLLKDRWGVAFNNFYNYLRDTTISEEQCGECSYQQSCGRQCHRRGDIGVINPLFVAERKCMGVDQNKACVSKFMPDCKVWPNPAVALPNVTESMQAIIDGLEYLSCVPEHRPNGSVCRCCCHPYVPNPQTYECELKPFINEGVVSGSHASRIFSPRFRGTDDFTLQHHRPIRKPPLQPLQSMESLRHLSTSQPLQASTPTLVIGFFGQEPVTPTYKSQIFDDAPPSPARTPKKSIPTLARNPVTGEIKQSPSQQQIAA</sequence>